<reference evidence="1 2" key="1">
    <citation type="journal article" date="2011" name="BMC Genomics">
        <title>Comparative genomics reveals diversity among xanthomonads infecting tomato and pepper.</title>
        <authorList>
            <person name="Potnis N."/>
            <person name="Krasileva K."/>
            <person name="Chow V."/>
            <person name="Almeida N.F."/>
            <person name="Patil P.B."/>
            <person name="Ryan R.P."/>
            <person name="Sharlach M."/>
            <person name="Behlau F."/>
            <person name="Dow J.M."/>
            <person name="Momol M.T."/>
            <person name="White F.F."/>
            <person name="Preston J.F."/>
            <person name="Vinatzer B.A."/>
            <person name="Koebnik R."/>
            <person name="Setubal J.C."/>
            <person name="Norman D.J."/>
            <person name="Staskawicz B.J."/>
            <person name="Jones J.B."/>
        </authorList>
    </citation>
    <scope>NUCLEOTIDE SEQUENCE [LARGE SCALE GENOMIC DNA]</scope>
    <source>
        <strain evidence="1 2">ATCC 35937</strain>
    </source>
</reference>
<protein>
    <submittedName>
        <fullName evidence="1">Serine/threonine protein kinase</fullName>
    </submittedName>
</protein>
<comment type="caution">
    <text evidence="1">The sequence shown here is derived from an EMBL/GenBank/DDBJ whole genome shotgun (WGS) entry which is preliminary data.</text>
</comment>
<dbReference type="InterPro" id="IPR011009">
    <property type="entry name" value="Kinase-like_dom_sf"/>
</dbReference>
<dbReference type="eggNOG" id="COG0515">
    <property type="taxonomic scope" value="Bacteria"/>
</dbReference>
<evidence type="ECO:0000313" key="1">
    <source>
        <dbReference type="EMBL" id="EGD07302.1"/>
    </source>
</evidence>
<dbReference type="GO" id="GO:0004674">
    <property type="term" value="F:protein serine/threonine kinase activity"/>
    <property type="evidence" value="ECO:0007669"/>
    <property type="project" value="UniProtKB-KW"/>
</dbReference>
<sequence>MRADVIGMSVDSGMAMPVARLQWGMSHEPAGNLPLKSDTFGRILLIRDAGRVFVRRDLSVAPWGLRGVAWWLARREALALRQLDGLPHTPRLLHWDGRHLDRSYLAGNAMYQRPPHGDLAYFRQARRLLQQLHRCGVAHNDLAKEANWLVQDDGSPAVIDFQLAVRGHPRARWMRLLAREDLRHLLKHKRMYCPAAITPVERRVLKRRSWVRELWFATGKPVYRFVTRRVLHWEDNEGQGPKP</sequence>
<keyword evidence="1" id="KW-0723">Serine/threonine-protein kinase</keyword>
<proteinExistence type="predicted"/>
<dbReference type="Proteomes" id="UP000003299">
    <property type="component" value="Unassembled WGS sequence"/>
</dbReference>
<dbReference type="Gene3D" id="1.10.510.10">
    <property type="entry name" value="Transferase(Phosphotransferase) domain 1"/>
    <property type="match status" value="1"/>
</dbReference>
<keyword evidence="1" id="KW-0808">Transferase</keyword>
<evidence type="ECO:0000313" key="2">
    <source>
        <dbReference type="Proteomes" id="UP000003299"/>
    </source>
</evidence>
<gene>
    <name evidence="1" type="ORF">XVE_4521</name>
</gene>
<keyword evidence="1" id="KW-0418">Kinase</keyword>
<dbReference type="EMBL" id="AEQV01000226">
    <property type="protein sequence ID" value="EGD07302.1"/>
    <property type="molecule type" value="Genomic_DNA"/>
</dbReference>
<dbReference type="SUPFAM" id="SSF56112">
    <property type="entry name" value="Protein kinase-like (PK-like)"/>
    <property type="match status" value="1"/>
</dbReference>
<name>F0BJR1_9XANT</name>
<organism evidence="1 2">
    <name type="scientific">Xanthomonas vesicatoria ATCC 35937</name>
    <dbReference type="NCBI Taxonomy" id="925775"/>
    <lineage>
        <taxon>Bacteria</taxon>
        <taxon>Pseudomonadati</taxon>
        <taxon>Pseudomonadota</taxon>
        <taxon>Gammaproteobacteria</taxon>
        <taxon>Lysobacterales</taxon>
        <taxon>Lysobacteraceae</taxon>
        <taxon>Xanthomonas</taxon>
    </lineage>
</organism>
<accession>F0BJR1</accession>
<dbReference type="NCBIfam" id="NF008910">
    <property type="entry name" value="PRK12274.1"/>
    <property type="match status" value="1"/>
</dbReference>
<dbReference type="AlphaFoldDB" id="F0BJR1"/>